<dbReference type="SUPFAM" id="SSF53335">
    <property type="entry name" value="S-adenosyl-L-methionine-dependent methyltransferases"/>
    <property type="match status" value="1"/>
</dbReference>
<dbReference type="Proteomes" id="UP000464658">
    <property type="component" value="Chromosome"/>
</dbReference>
<gene>
    <name evidence="1" type="ORF">BsIDN1_05940</name>
</gene>
<evidence type="ECO:0000313" key="1">
    <source>
        <dbReference type="EMBL" id="BBP86976.1"/>
    </source>
</evidence>
<organism evidence="1 2">
    <name type="scientific">Bacillus safensis</name>
    <dbReference type="NCBI Taxonomy" id="561879"/>
    <lineage>
        <taxon>Bacteria</taxon>
        <taxon>Bacillati</taxon>
        <taxon>Bacillota</taxon>
        <taxon>Bacilli</taxon>
        <taxon>Bacillales</taxon>
        <taxon>Bacillaceae</taxon>
        <taxon>Bacillus</taxon>
    </lineage>
</organism>
<protein>
    <recommendedName>
        <fullName evidence="3">Methyltransferase type 11 domain-containing protein</fullName>
    </recommendedName>
</protein>
<evidence type="ECO:0008006" key="3">
    <source>
        <dbReference type="Google" id="ProtNLM"/>
    </source>
</evidence>
<dbReference type="EMBL" id="AP021906">
    <property type="protein sequence ID" value="BBP86976.1"/>
    <property type="molecule type" value="Genomic_DNA"/>
</dbReference>
<reference evidence="1 2" key="1">
    <citation type="submission" date="2019-12" db="EMBL/GenBank/DDBJ databases">
        <title>Full genome sequence of a Bacillus safensis strain isolated from commercially available natto in Indonesia.</title>
        <authorList>
            <person name="Yoshida M."/>
            <person name="Uomi M."/>
            <person name="Waturangi D."/>
            <person name="Ekaputri J.J."/>
            <person name="Setiamarga D.H.E."/>
        </authorList>
    </citation>
    <scope>NUCLEOTIDE SEQUENCE [LARGE SCALE GENOMIC DNA]</scope>
    <source>
        <strain evidence="1 2">IDN1</strain>
    </source>
</reference>
<name>A0A5S9M616_BACIA</name>
<dbReference type="InterPro" id="IPR029063">
    <property type="entry name" value="SAM-dependent_MTases_sf"/>
</dbReference>
<sequence length="73" mass="8001">MNPYAKAENQFSQNAENYRDSPIFAAGEELEWMKTTANAKGHEHLLDIGCAAGHTVFFSDVISKGVGIDVTQK</sequence>
<evidence type="ECO:0000313" key="2">
    <source>
        <dbReference type="Proteomes" id="UP000464658"/>
    </source>
</evidence>
<accession>A0A5S9M616</accession>
<dbReference type="AlphaFoldDB" id="A0A5S9M616"/>
<proteinExistence type="predicted"/>